<accession>A0A3M6UP53</accession>
<gene>
    <name evidence="7" type="ORF">pdam_00019377</name>
</gene>
<dbReference type="GO" id="GO:0000703">
    <property type="term" value="F:oxidized pyrimidine nucleobase lesion DNA N-glycosylase activity"/>
    <property type="evidence" value="ECO:0007669"/>
    <property type="project" value="TreeGrafter"/>
</dbReference>
<name>A0A3M6UP53_POCDA</name>
<feature type="region of interest" description="Disordered" evidence="6">
    <location>
        <begin position="96"/>
        <end position="124"/>
    </location>
</feature>
<dbReference type="EMBL" id="RCHS01001049">
    <property type="protein sequence ID" value="RMX55456.1"/>
    <property type="molecule type" value="Genomic_DNA"/>
</dbReference>
<dbReference type="Proteomes" id="UP000275408">
    <property type="component" value="Unassembled WGS sequence"/>
</dbReference>
<evidence type="ECO:0008006" key="9">
    <source>
        <dbReference type="Google" id="ProtNLM"/>
    </source>
</evidence>
<evidence type="ECO:0000256" key="1">
    <source>
        <dbReference type="ARBA" id="ARBA00022763"/>
    </source>
</evidence>
<keyword evidence="8" id="KW-1185">Reference proteome</keyword>
<dbReference type="AlphaFoldDB" id="A0A3M6UP53"/>
<evidence type="ECO:0000313" key="7">
    <source>
        <dbReference type="EMBL" id="RMX55456.1"/>
    </source>
</evidence>
<evidence type="ECO:0000256" key="4">
    <source>
        <dbReference type="ARBA" id="ARBA00023239"/>
    </source>
</evidence>
<organism evidence="7 8">
    <name type="scientific">Pocillopora damicornis</name>
    <name type="common">Cauliflower coral</name>
    <name type="synonym">Millepora damicornis</name>
    <dbReference type="NCBI Taxonomy" id="46731"/>
    <lineage>
        <taxon>Eukaryota</taxon>
        <taxon>Metazoa</taxon>
        <taxon>Cnidaria</taxon>
        <taxon>Anthozoa</taxon>
        <taxon>Hexacorallia</taxon>
        <taxon>Scleractinia</taxon>
        <taxon>Astrocoeniina</taxon>
        <taxon>Pocilloporidae</taxon>
        <taxon>Pocillopora</taxon>
    </lineage>
</organism>
<evidence type="ECO:0000256" key="6">
    <source>
        <dbReference type="SAM" id="MobiDB-lite"/>
    </source>
</evidence>
<keyword evidence="2" id="KW-0378">Hydrolase</keyword>
<dbReference type="PANTHER" id="PTHR43286">
    <property type="entry name" value="ENDONUCLEASE III-LIKE PROTEIN 1"/>
    <property type="match status" value="1"/>
</dbReference>
<dbReference type="InterPro" id="IPR011257">
    <property type="entry name" value="DNA_glycosylase"/>
</dbReference>
<dbReference type="GO" id="GO:0003906">
    <property type="term" value="F:DNA-(apurinic or apyrimidinic site) endonuclease activity"/>
    <property type="evidence" value="ECO:0007669"/>
    <property type="project" value="TreeGrafter"/>
</dbReference>
<evidence type="ECO:0000256" key="5">
    <source>
        <dbReference type="ARBA" id="ARBA00023295"/>
    </source>
</evidence>
<evidence type="ECO:0000256" key="3">
    <source>
        <dbReference type="ARBA" id="ARBA00023204"/>
    </source>
</evidence>
<dbReference type="GO" id="GO:0005634">
    <property type="term" value="C:nucleus"/>
    <property type="evidence" value="ECO:0007669"/>
    <property type="project" value="TreeGrafter"/>
</dbReference>
<dbReference type="PANTHER" id="PTHR43286:SF1">
    <property type="entry name" value="ENDONUCLEASE III-LIKE PROTEIN 1"/>
    <property type="match status" value="1"/>
</dbReference>
<keyword evidence="3" id="KW-0234">DNA repair</keyword>
<reference evidence="7 8" key="1">
    <citation type="journal article" date="2018" name="Sci. Rep.">
        <title>Comparative analysis of the Pocillopora damicornis genome highlights role of immune system in coral evolution.</title>
        <authorList>
            <person name="Cunning R."/>
            <person name="Bay R.A."/>
            <person name="Gillette P."/>
            <person name="Baker A.C."/>
            <person name="Traylor-Knowles N."/>
        </authorList>
    </citation>
    <scope>NUCLEOTIDE SEQUENCE [LARGE SCALE GENOMIC DNA]</scope>
    <source>
        <strain evidence="7">RSMAS</strain>
        <tissue evidence="7">Whole animal</tissue>
    </source>
</reference>
<proteinExistence type="predicted"/>
<dbReference type="GO" id="GO:0006285">
    <property type="term" value="P:base-excision repair, AP site formation"/>
    <property type="evidence" value="ECO:0007669"/>
    <property type="project" value="TreeGrafter"/>
</dbReference>
<dbReference type="GO" id="GO:0006289">
    <property type="term" value="P:nucleotide-excision repair"/>
    <property type="evidence" value="ECO:0007669"/>
    <property type="project" value="TreeGrafter"/>
</dbReference>
<dbReference type="SUPFAM" id="SSF48150">
    <property type="entry name" value="DNA-glycosylase"/>
    <property type="match status" value="1"/>
</dbReference>
<evidence type="ECO:0000256" key="2">
    <source>
        <dbReference type="ARBA" id="ARBA00022801"/>
    </source>
</evidence>
<dbReference type="STRING" id="46731.A0A3M6UP53"/>
<dbReference type="Gene3D" id="1.10.1670.10">
    <property type="entry name" value="Helix-hairpin-Helix base-excision DNA repair enzymes (C-terminal)"/>
    <property type="match status" value="1"/>
</dbReference>
<sequence length="124" mass="14486">MVNITMNVAWGQMIGIGVDTHVHRIFNRLGWVKKRTKLPEETRIAEQNAKRKTLRTFRPREEWDELNVLLVGFGQQTCLPVSPMHKFCLNSKICPEGRRKSRGKAEEETKKKLSPRKDRKDTKT</sequence>
<protein>
    <recommendedName>
        <fullName evidence="9">HhH-GPD domain-containing protein</fullName>
    </recommendedName>
</protein>
<dbReference type="InterPro" id="IPR023170">
    <property type="entry name" value="HhH_base_excis_C"/>
</dbReference>
<evidence type="ECO:0000313" key="8">
    <source>
        <dbReference type="Proteomes" id="UP000275408"/>
    </source>
</evidence>
<keyword evidence="4" id="KW-0456">Lyase</keyword>
<dbReference type="OrthoDB" id="2099276at2759"/>
<dbReference type="GO" id="GO:0016829">
    <property type="term" value="F:lyase activity"/>
    <property type="evidence" value="ECO:0007669"/>
    <property type="project" value="UniProtKB-KW"/>
</dbReference>
<comment type="caution">
    <text evidence="7">The sequence shown here is derived from an EMBL/GenBank/DDBJ whole genome shotgun (WGS) entry which is preliminary data.</text>
</comment>
<keyword evidence="5" id="KW-0326">Glycosidase</keyword>
<keyword evidence="1" id="KW-0227">DNA damage</keyword>